<evidence type="ECO:0000259" key="1">
    <source>
        <dbReference type="Pfam" id="PF01471"/>
    </source>
</evidence>
<keyword evidence="3" id="KW-1185">Reference proteome</keyword>
<dbReference type="InterPro" id="IPR002477">
    <property type="entry name" value="Peptidoglycan-bd-like"/>
</dbReference>
<organism evidence="2 3">
    <name type="scientific">Rhodoblastus sphagnicola</name>
    <dbReference type="NCBI Taxonomy" id="333368"/>
    <lineage>
        <taxon>Bacteria</taxon>
        <taxon>Pseudomonadati</taxon>
        <taxon>Pseudomonadota</taxon>
        <taxon>Alphaproteobacteria</taxon>
        <taxon>Hyphomicrobiales</taxon>
        <taxon>Rhodoblastaceae</taxon>
        <taxon>Rhodoblastus</taxon>
    </lineage>
</organism>
<protein>
    <recommendedName>
        <fullName evidence="1">Peptidoglycan binding-like domain-containing protein</fullName>
    </recommendedName>
</protein>
<sequence>MREIAAASDFDFVASEPAPAPRKSRAPGARARDKSARTPQFLTRLWSWRTPLFGGLAFVLLLAAIAVNAMFLQHGRHPAPLMGSVLRIETPKVEPAPAPVAKAEAKAAPSALDEALAPMPLAKVAAPAKIVAPGKIPTPAKIAAPAKTPAPVKAVKALPAPPSAAPVKAAAKPSDAIGALMVNAAPAVPAKNIADAQKALNKLGAHVPANGKIDAATRKAVEKFQRDNGLPVTGELTPKLRHFLALQAGEPEG</sequence>
<evidence type="ECO:0000313" key="3">
    <source>
        <dbReference type="Proteomes" id="UP000239089"/>
    </source>
</evidence>
<dbReference type="Proteomes" id="UP000239089">
    <property type="component" value="Unassembled WGS sequence"/>
</dbReference>
<comment type="caution">
    <text evidence="2">The sequence shown here is derived from an EMBL/GenBank/DDBJ whole genome shotgun (WGS) entry which is preliminary data.</text>
</comment>
<dbReference type="AlphaFoldDB" id="A0A2S6N6M7"/>
<feature type="domain" description="Peptidoglycan binding-like" evidence="1">
    <location>
        <begin position="191"/>
        <end position="240"/>
    </location>
</feature>
<dbReference type="EMBL" id="NHSJ01000082">
    <property type="protein sequence ID" value="PPQ30262.1"/>
    <property type="molecule type" value="Genomic_DNA"/>
</dbReference>
<dbReference type="InterPro" id="IPR036365">
    <property type="entry name" value="PGBD-like_sf"/>
</dbReference>
<dbReference type="Pfam" id="PF01471">
    <property type="entry name" value="PG_binding_1"/>
    <property type="match status" value="1"/>
</dbReference>
<gene>
    <name evidence="2" type="ORF">CCR94_13145</name>
</gene>
<reference evidence="2 3" key="1">
    <citation type="journal article" date="2018" name="Arch. Microbiol.">
        <title>New insights into the metabolic potential of the phototrophic purple bacterium Rhodopila globiformis DSM 161(T) from its draft genome sequence and evidence for a vanadium-dependent nitrogenase.</title>
        <authorList>
            <person name="Imhoff J.F."/>
            <person name="Rahn T."/>
            <person name="Kunzel S."/>
            <person name="Neulinger S.C."/>
        </authorList>
    </citation>
    <scope>NUCLEOTIDE SEQUENCE [LARGE SCALE GENOMIC DNA]</scope>
    <source>
        <strain evidence="2 3">DSM 16996</strain>
    </source>
</reference>
<accession>A0A2S6N6M7</accession>
<proteinExistence type="predicted"/>
<dbReference type="InterPro" id="IPR036366">
    <property type="entry name" value="PGBDSf"/>
</dbReference>
<dbReference type="SUPFAM" id="SSF47090">
    <property type="entry name" value="PGBD-like"/>
    <property type="match status" value="1"/>
</dbReference>
<dbReference type="OrthoDB" id="8018686at2"/>
<evidence type="ECO:0000313" key="2">
    <source>
        <dbReference type="EMBL" id="PPQ30262.1"/>
    </source>
</evidence>
<dbReference type="Gene3D" id="1.10.101.10">
    <property type="entry name" value="PGBD-like superfamily/PGBD"/>
    <property type="match status" value="1"/>
</dbReference>
<dbReference type="RefSeq" id="WP_104508305.1">
    <property type="nucleotide sequence ID" value="NZ_JACIGC010000004.1"/>
</dbReference>
<name>A0A2S6N6M7_9HYPH</name>